<evidence type="ECO:0000259" key="1">
    <source>
        <dbReference type="Pfam" id="PF05598"/>
    </source>
</evidence>
<dbReference type="Proteomes" id="UP001549184">
    <property type="component" value="Unassembled WGS sequence"/>
</dbReference>
<comment type="caution">
    <text evidence="2">The sequence shown here is derived from an EMBL/GenBank/DDBJ whole genome shotgun (WGS) entry which is preliminary data.</text>
</comment>
<proteinExistence type="predicted"/>
<dbReference type="Pfam" id="PF05598">
    <property type="entry name" value="DUF772"/>
    <property type="match status" value="1"/>
</dbReference>
<keyword evidence="3" id="KW-1185">Reference proteome</keyword>
<accession>A0ABV2K0U1</accession>
<protein>
    <recommendedName>
        <fullName evidence="1">Transposase InsH N-terminal domain-containing protein</fullName>
    </recommendedName>
</protein>
<reference evidence="2 3" key="1">
    <citation type="submission" date="2024-06" db="EMBL/GenBank/DDBJ databases">
        <title>Sorghum-associated microbial communities from plants grown in Nebraska, USA.</title>
        <authorList>
            <person name="Schachtman D."/>
        </authorList>
    </citation>
    <scope>NUCLEOTIDE SEQUENCE [LARGE SCALE GENOMIC DNA]</scope>
    <source>
        <strain evidence="2 3">1073</strain>
    </source>
</reference>
<evidence type="ECO:0000313" key="3">
    <source>
        <dbReference type="Proteomes" id="UP001549184"/>
    </source>
</evidence>
<dbReference type="InterPro" id="IPR008490">
    <property type="entry name" value="Transposase_InsH_N"/>
</dbReference>
<feature type="domain" description="Transposase InsH N-terminal" evidence="1">
    <location>
        <begin position="16"/>
        <end position="75"/>
    </location>
</feature>
<name>A0ABV2K0U1_9GAMM</name>
<gene>
    <name evidence="2" type="ORF">ABIC75_004449</name>
</gene>
<sequence>MKQRSFASLNFEAKKKPTRRKQFLGEMERVVPWATLLALIEPHYPSEGRRGRPPMAMSTMLRIHLLQQWYALSDRNPHIAHLFRLRAAANRVDVLRPHDVQPREQLADGRMIVESIHGPTSGSAVVVWMLGRWLNERRPI</sequence>
<dbReference type="EMBL" id="JBEPMU010000008">
    <property type="protein sequence ID" value="MET3654701.1"/>
    <property type="molecule type" value="Genomic_DNA"/>
</dbReference>
<dbReference type="PANTHER" id="PTHR35604">
    <property type="entry name" value="TRANSPOSASE INSH FOR INSERTION SEQUENCE ELEMENT IS5A-RELATED"/>
    <property type="match status" value="1"/>
</dbReference>
<evidence type="ECO:0000313" key="2">
    <source>
        <dbReference type="EMBL" id="MET3654701.1"/>
    </source>
</evidence>
<organism evidence="2 3">
    <name type="scientific">Dyella japonica</name>
    <dbReference type="NCBI Taxonomy" id="231455"/>
    <lineage>
        <taxon>Bacteria</taxon>
        <taxon>Pseudomonadati</taxon>
        <taxon>Pseudomonadota</taxon>
        <taxon>Gammaproteobacteria</taxon>
        <taxon>Lysobacterales</taxon>
        <taxon>Rhodanobacteraceae</taxon>
        <taxon>Dyella</taxon>
    </lineage>
</organism>
<dbReference type="PANTHER" id="PTHR35604:SF2">
    <property type="entry name" value="TRANSPOSASE INSH FOR INSERTION SEQUENCE ELEMENT IS5A-RELATED"/>
    <property type="match status" value="1"/>
</dbReference>